<comment type="caution">
    <text evidence="2">The sequence shown here is derived from an EMBL/GenBank/DDBJ whole genome shotgun (WGS) entry which is preliminary data.</text>
</comment>
<evidence type="ECO:0000313" key="2">
    <source>
        <dbReference type="EMBL" id="MBA8912268.1"/>
    </source>
</evidence>
<dbReference type="Proteomes" id="UP000543554">
    <property type="component" value="Unassembled WGS sequence"/>
</dbReference>
<proteinExistence type="predicted"/>
<dbReference type="EMBL" id="JACJIB010000002">
    <property type="protein sequence ID" value="MBA8912268.1"/>
    <property type="molecule type" value="Genomic_DNA"/>
</dbReference>
<keyword evidence="2" id="KW-0238">DNA-binding</keyword>
<name>A0AA40S0S3_9HYPH</name>
<gene>
    <name evidence="2" type="ORF">HNR51_001336</name>
</gene>
<dbReference type="InterPro" id="IPR041657">
    <property type="entry name" value="HTH_17"/>
</dbReference>
<evidence type="ECO:0000259" key="1">
    <source>
        <dbReference type="Pfam" id="PF12728"/>
    </source>
</evidence>
<dbReference type="GO" id="GO:0003677">
    <property type="term" value="F:DNA binding"/>
    <property type="evidence" value="ECO:0007669"/>
    <property type="project" value="UniProtKB-KW"/>
</dbReference>
<evidence type="ECO:0000313" key="3">
    <source>
        <dbReference type="Proteomes" id="UP000543554"/>
    </source>
</evidence>
<dbReference type="AlphaFoldDB" id="A0AA40S0S3"/>
<organism evidence="2 3">
    <name type="scientific">Methylorubrum thiocyanatum</name>
    <dbReference type="NCBI Taxonomy" id="47958"/>
    <lineage>
        <taxon>Bacteria</taxon>
        <taxon>Pseudomonadati</taxon>
        <taxon>Pseudomonadota</taxon>
        <taxon>Alphaproteobacteria</taxon>
        <taxon>Hyphomicrobiales</taxon>
        <taxon>Methylobacteriaceae</taxon>
        <taxon>Methylorubrum</taxon>
    </lineage>
</organism>
<accession>A0AA40S0S3</accession>
<dbReference type="Pfam" id="PF12728">
    <property type="entry name" value="HTH_17"/>
    <property type="match status" value="1"/>
</dbReference>
<dbReference type="RefSeq" id="WP_182554382.1">
    <property type="nucleotide sequence ID" value="NZ_BPRF01000012.1"/>
</dbReference>
<sequence>MTTGDVRPQSNNVLPFDAACKIADLSRSTMYRLINAGRGPRVLKLSERRIGIRRNDLDAWLASRDRPLIQLVDVQKITGEANNGRA</sequence>
<reference evidence="2 3" key="1">
    <citation type="submission" date="2020-08" db="EMBL/GenBank/DDBJ databases">
        <title>Genomic Encyclopedia of Type Strains, Phase IV (KMG-IV): sequencing the most valuable type-strain genomes for metagenomic binning, comparative biology and taxonomic classification.</title>
        <authorList>
            <person name="Goeker M."/>
        </authorList>
    </citation>
    <scope>NUCLEOTIDE SEQUENCE [LARGE SCALE GENOMIC DNA]</scope>
    <source>
        <strain evidence="2 3">DSM 11490</strain>
    </source>
</reference>
<protein>
    <submittedName>
        <fullName evidence="2">DNA-binding transcriptional regulator AlpA</fullName>
    </submittedName>
</protein>
<feature type="domain" description="Helix-turn-helix" evidence="1">
    <location>
        <begin position="18"/>
        <end position="64"/>
    </location>
</feature>
<keyword evidence="3" id="KW-1185">Reference proteome</keyword>